<protein>
    <recommendedName>
        <fullName evidence="3">DNA-directed RNA polymerase</fullName>
    </recommendedName>
</protein>
<sequence>MLNNYVINTFNNFSEDDVTYILSKLTDEELLRLLNVDPSKNIYDLNDIVQIALEDKTVQNEKISFPSQVKQDRENMGKLVNFGNKKLPEISNSQTAFYKLNHKEISSQNQKNNANFLALKKLHSLIHIRPRLFPEEERLSDEKKELIFDFLVTQLKALCCKGIIKKQNPKNNNLPKQKPVSTDDKNNEFIFLILNEEIKTDDKDDLVLVDPDTLEKNSSALILGPITTPLSDEQLKIVMNRISNELSKPEYASLLQQLSDGTLNDTNVMKNFIYGSQTRRYIKAHRCNHQSKLAKIYGGPKWLICTGYLNINTPSLYD</sequence>
<proteinExistence type="predicted"/>
<dbReference type="Proteomes" id="UP001153954">
    <property type="component" value="Unassembled WGS sequence"/>
</dbReference>
<evidence type="ECO:0000313" key="1">
    <source>
        <dbReference type="EMBL" id="CAH2100166.1"/>
    </source>
</evidence>
<evidence type="ECO:0000313" key="2">
    <source>
        <dbReference type="Proteomes" id="UP001153954"/>
    </source>
</evidence>
<reference evidence="1" key="1">
    <citation type="submission" date="2022-03" db="EMBL/GenBank/DDBJ databases">
        <authorList>
            <person name="Tunstrom K."/>
        </authorList>
    </citation>
    <scope>NUCLEOTIDE SEQUENCE</scope>
</reference>
<evidence type="ECO:0008006" key="3">
    <source>
        <dbReference type="Google" id="ProtNLM"/>
    </source>
</evidence>
<dbReference type="AlphaFoldDB" id="A0AAU9UMC7"/>
<name>A0AAU9UMC7_EUPED</name>
<dbReference type="EMBL" id="CAKOGL010000022">
    <property type="protein sequence ID" value="CAH2100166.1"/>
    <property type="molecule type" value="Genomic_DNA"/>
</dbReference>
<accession>A0AAU9UMC7</accession>
<organism evidence="1 2">
    <name type="scientific">Euphydryas editha</name>
    <name type="common">Edith's checkerspot</name>
    <dbReference type="NCBI Taxonomy" id="104508"/>
    <lineage>
        <taxon>Eukaryota</taxon>
        <taxon>Metazoa</taxon>
        <taxon>Ecdysozoa</taxon>
        <taxon>Arthropoda</taxon>
        <taxon>Hexapoda</taxon>
        <taxon>Insecta</taxon>
        <taxon>Pterygota</taxon>
        <taxon>Neoptera</taxon>
        <taxon>Endopterygota</taxon>
        <taxon>Lepidoptera</taxon>
        <taxon>Glossata</taxon>
        <taxon>Ditrysia</taxon>
        <taxon>Papilionoidea</taxon>
        <taxon>Nymphalidae</taxon>
        <taxon>Nymphalinae</taxon>
        <taxon>Euphydryas</taxon>
    </lineage>
</organism>
<gene>
    <name evidence="1" type="ORF">EEDITHA_LOCUS15066</name>
</gene>
<comment type="caution">
    <text evidence="1">The sequence shown here is derived from an EMBL/GenBank/DDBJ whole genome shotgun (WGS) entry which is preliminary data.</text>
</comment>
<keyword evidence="2" id="KW-1185">Reference proteome</keyword>